<evidence type="ECO:0000256" key="1">
    <source>
        <dbReference type="SAM" id="MobiDB-lite"/>
    </source>
</evidence>
<comment type="caution">
    <text evidence="3">The sequence shown here is derived from an EMBL/GenBank/DDBJ whole genome shotgun (WGS) entry which is preliminary data.</text>
</comment>
<dbReference type="SUPFAM" id="SSF52540">
    <property type="entry name" value="P-loop containing nucleoside triphosphate hydrolases"/>
    <property type="match status" value="1"/>
</dbReference>
<dbReference type="Gene3D" id="3.40.50.300">
    <property type="entry name" value="P-loop containing nucleotide triphosphate hydrolases"/>
    <property type="match status" value="1"/>
</dbReference>
<dbReference type="InterPro" id="IPR027417">
    <property type="entry name" value="P-loop_NTPase"/>
</dbReference>
<feature type="compositionally biased region" description="Basic and acidic residues" evidence="1">
    <location>
        <begin position="13"/>
        <end position="22"/>
    </location>
</feature>
<dbReference type="PANTHER" id="PTHR13696:SF52">
    <property type="entry name" value="PARA FAMILY PROTEIN CT_582"/>
    <property type="match status" value="1"/>
</dbReference>
<reference evidence="3 4" key="1">
    <citation type="submission" date="2020-04" db="EMBL/GenBank/DDBJ databases">
        <title>Molecular characterization of pseudomonads from Agaricus bisporus reveal novel blotch 2 pathogens in Western Europe.</title>
        <authorList>
            <person name="Taparia T."/>
            <person name="Krijger M."/>
            <person name="Haynes E."/>
            <person name="Elpinstone J.G."/>
            <person name="Noble R."/>
            <person name="Van Der Wolf J."/>
        </authorList>
    </citation>
    <scope>NUCLEOTIDE SEQUENCE [LARGE SCALE GENOMIC DNA]</scope>
    <source>
        <strain evidence="3 4">P7765</strain>
    </source>
</reference>
<dbReference type="AlphaFoldDB" id="A0A7Y7ZHC7"/>
<accession>A0A7Y7ZHC7</accession>
<dbReference type="Pfam" id="PF13614">
    <property type="entry name" value="AAA_31"/>
    <property type="match status" value="1"/>
</dbReference>
<protein>
    <submittedName>
        <fullName evidence="3">ParA family protein</fullName>
    </submittedName>
</protein>
<feature type="region of interest" description="Disordered" evidence="1">
    <location>
        <begin position="1"/>
        <end position="22"/>
    </location>
</feature>
<dbReference type="EMBL" id="JACARV010000119">
    <property type="protein sequence ID" value="NWC84075.1"/>
    <property type="molecule type" value="Genomic_DNA"/>
</dbReference>
<dbReference type="RefSeq" id="WP_177011301.1">
    <property type="nucleotide sequence ID" value="NZ_JACARV010000119.1"/>
</dbReference>
<organism evidence="3 4">
    <name type="scientific">Pseudomonas putida</name>
    <name type="common">Arthrobacter siderocapsulatus</name>
    <dbReference type="NCBI Taxonomy" id="303"/>
    <lineage>
        <taxon>Bacteria</taxon>
        <taxon>Pseudomonadati</taxon>
        <taxon>Pseudomonadota</taxon>
        <taxon>Gammaproteobacteria</taxon>
        <taxon>Pseudomonadales</taxon>
        <taxon>Pseudomonadaceae</taxon>
        <taxon>Pseudomonas</taxon>
    </lineage>
</organism>
<feature type="domain" description="AAA" evidence="2">
    <location>
        <begin position="42"/>
        <end position="220"/>
    </location>
</feature>
<dbReference type="CDD" id="cd02042">
    <property type="entry name" value="ParAB_family"/>
    <property type="match status" value="1"/>
</dbReference>
<dbReference type="PANTHER" id="PTHR13696">
    <property type="entry name" value="P-LOOP CONTAINING NUCLEOSIDE TRIPHOSPHATE HYDROLASE"/>
    <property type="match status" value="1"/>
</dbReference>
<dbReference type="InterPro" id="IPR050678">
    <property type="entry name" value="DNA_Partitioning_ATPase"/>
</dbReference>
<proteinExistence type="predicted"/>
<name>A0A7Y7ZHC7_PSEPU</name>
<evidence type="ECO:0000313" key="3">
    <source>
        <dbReference type="EMBL" id="NWC84075.1"/>
    </source>
</evidence>
<dbReference type="InterPro" id="IPR025669">
    <property type="entry name" value="AAA_dom"/>
</dbReference>
<sequence>MSKQAAVAQVDSPDQKPSDKHTLGDAISEAIHGDEESQTETRIIAIANHKGGVGKTTTAVNLADCLAQAGNWVLVVDLDPQTNASQHIGKTHPARVIYNACELLSNLEADIGPYIYEDTTIEGVHLVYGSISLENVDEIIKNEHPRPVEVLKERLGPLIGLYDYIIIDCPPSLKLLTQNAIAAATHYMVPVESGAPYAINGLDDLKLRVDKVKRVNESLKFLGALLIKHDDRQVLCRDNAADAIQLFGKLIPVKISMTAKVNQSIAQKTSVRMADRNNKVSKQYQELAEYIANETAGQGLKAGERAK</sequence>
<dbReference type="Proteomes" id="UP000542695">
    <property type="component" value="Unassembled WGS sequence"/>
</dbReference>
<gene>
    <name evidence="3" type="ORF">HX798_27880</name>
</gene>
<evidence type="ECO:0000259" key="2">
    <source>
        <dbReference type="Pfam" id="PF13614"/>
    </source>
</evidence>
<evidence type="ECO:0000313" key="4">
    <source>
        <dbReference type="Proteomes" id="UP000542695"/>
    </source>
</evidence>